<dbReference type="InterPro" id="IPR028161">
    <property type="entry name" value="Met8-like"/>
</dbReference>
<dbReference type="InterPro" id="IPR036291">
    <property type="entry name" value="NAD(P)-bd_dom_sf"/>
</dbReference>
<keyword evidence="8" id="KW-1185">Reference proteome</keyword>
<comment type="pathway">
    <text evidence="1">Porphyrin-containing compound metabolism; siroheme biosynthesis; sirohydrochlorin from precorrin-2: step 1/1.</text>
</comment>
<dbReference type="NCBIfam" id="NF005222">
    <property type="entry name" value="PRK06718.1"/>
    <property type="match status" value="1"/>
</dbReference>
<comment type="caution">
    <text evidence="7">The sequence shown here is derived from an EMBL/GenBank/DDBJ whole genome shotgun (WGS) entry which is preliminary data.</text>
</comment>
<evidence type="ECO:0000313" key="7">
    <source>
        <dbReference type="EMBL" id="MBD7964009.1"/>
    </source>
</evidence>
<gene>
    <name evidence="7" type="ORF">H9648_08080</name>
</gene>
<evidence type="ECO:0000256" key="5">
    <source>
        <dbReference type="ARBA" id="ARBA00023244"/>
    </source>
</evidence>
<proteinExistence type="predicted"/>
<name>A0ABR8SKY7_9BACL</name>
<keyword evidence="4" id="KW-0520">NAD</keyword>
<dbReference type="Pfam" id="PF22440">
    <property type="entry name" value="SirC_C"/>
    <property type="match status" value="1"/>
</dbReference>
<dbReference type="SUPFAM" id="SSF75615">
    <property type="entry name" value="Siroheme synthase middle domains-like"/>
    <property type="match status" value="1"/>
</dbReference>
<dbReference type="PANTHER" id="PTHR35330">
    <property type="entry name" value="SIROHEME BIOSYNTHESIS PROTEIN MET8"/>
    <property type="match status" value="1"/>
</dbReference>
<dbReference type="NCBIfam" id="TIGR01470">
    <property type="entry name" value="cysG_Nterm"/>
    <property type="match status" value="1"/>
</dbReference>
<evidence type="ECO:0000313" key="8">
    <source>
        <dbReference type="Proteomes" id="UP000603641"/>
    </source>
</evidence>
<organism evidence="7 8">
    <name type="scientific">Fictibacillus norfolkensis</name>
    <dbReference type="NCBI Taxonomy" id="2762233"/>
    <lineage>
        <taxon>Bacteria</taxon>
        <taxon>Bacillati</taxon>
        <taxon>Bacillota</taxon>
        <taxon>Bacilli</taxon>
        <taxon>Bacillales</taxon>
        <taxon>Fictibacillaceae</taxon>
        <taxon>Fictibacillus</taxon>
    </lineage>
</organism>
<evidence type="ECO:0000256" key="3">
    <source>
        <dbReference type="ARBA" id="ARBA00023002"/>
    </source>
</evidence>
<evidence type="ECO:0000256" key="1">
    <source>
        <dbReference type="ARBA" id="ARBA00005010"/>
    </source>
</evidence>
<sequence length="212" mass="24441">MYPIHVNLIGKTVVVVGGGWVAHRKIKDLLNEEAKITVISPTADNEIQEWHAERKLTWIKREVVREDLEEAFLIVAATNCKEINSWIAEQISSKQLVNVVDQPHLGNFIVPSVVKRGKLILSVSTSGASPSLSKSIKKELQQKYSEEYETYLDFLFQCRSIIKNEFPQNCRKALLTKLTDQSFLYDEEKQRSYKQELLKRIDRNLVNEPINE</sequence>
<dbReference type="InterPro" id="IPR042518">
    <property type="entry name" value="SirC_C"/>
</dbReference>
<evidence type="ECO:0000256" key="2">
    <source>
        <dbReference type="ARBA" id="ARBA00012400"/>
    </source>
</evidence>
<protein>
    <recommendedName>
        <fullName evidence="2">precorrin-2 dehydrogenase</fullName>
        <ecNumber evidence="2">1.3.1.76</ecNumber>
    </recommendedName>
</protein>
<dbReference type="Proteomes" id="UP000603641">
    <property type="component" value="Unassembled WGS sequence"/>
</dbReference>
<dbReference type="Gene3D" id="1.10.8.610">
    <property type="entry name" value="SirC, precorrin-2 dehydrogenase, C-terminal helical domain-like"/>
    <property type="match status" value="1"/>
</dbReference>
<comment type="catalytic activity">
    <reaction evidence="6">
        <text>precorrin-2 + NAD(+) = sirohydrochlorin + NADH + 2 H(+)</text>
        <dbReference type="Rhea" id="RHEA:15613"/>
        <dbReference type="ChEBI" id="CHEBI:15378"/>
        <dbReference type="ChEBI" id="CHEBI:57540"/>
        <dbReference type="ChEBI" id="CHEBI:57945"/>
        <dbReference type="ChEBI" id="CHEBI:58351"/>
        <dbReference type="ChEBI" id="CHEBI:58827"/>
        <dbReference type="EC" id="1.3.1.76"/>
    </reaction>
</comment>
<keyword evidence="3" id="KW-0560">Oxidoreductase</keyword>
<dbReference type="InterPro" id="IPR006367">
    <property type="entry name" value="Sirohaem_synthase_N"/>
</dbReference>
<dbReference type="Gene3D" id="3.40.50.720">
    <property type="entry name" value="NAD(P)-binding Rossmann-like Domain"/>
    <property type="match status" value="1"/>
</dbReference>
<keyword evidence="5" id="KW-0627">Porphyrin biosynthesis</keyword>
<evidence type="ECO:0000256" key="4">
    <source>
        <dbReference type="ARBA" id="ARBA00023027"/>
    </source>
</evidence>
<dbReference type="RefSeq" id="WP_191753392.1">
    <property type="nucleotide sequence ID" value="NZ_JACSQM010000003.1"/>
</dbReference>
<evidence type="ECO:0000256" key="6">
    <source>
        <dbReference type="ARBA" id="ARBA00047561"/>
    </source>
</evidence>
<dbReference type="PANTHER" id="PTHR35330:SF1">
    <property type="entry name" value="SIROHEME BIOSYNTHESIS PROTEIN MET8"/>
    <property type="match status" value="1"/>
</dbReference>
<dbReference type="EC" id="1.3.1.76" evidence="2"/>
<dbReference type="EMBL" id="JACSQM010000003">
    <property type="protein sequence ID" value="MBD7964009.1"/>
    <property type="molecule type" value="Genomic_DNA"/>
</dbReference>
<dbReference type="Pfam" id="PF13241">
    <property type="entry name" value="NAD_binding_7"/>
    <property type="match status" value="1"/>
</dbReference>
<reference evidence="7 8" key="1">
    <citation type="submission" date="2020-08" db="EMBL/GenBank/DDBJ databases">
        <title>A Genomic Blueprint of the Chicken Gut Microbiome.</title>
        <authorList>
            <person name="Gilroy R."/>
            <person name="Ravi A."/>
            <person name="Getino M."/>
            <person name="Pursley I."/>
            <person name="Horton D.L."/>
            <person name="Alikhan N.-F."/>
            <person name="Baker D."/>
            <person name="Gharbi K."/>
            <person name="Hall N."/>
            <person name="Watson M."/>
            <person name="Adriaenssens E.M."/>
            <person name="Foster-Nyarko E."/>
            <person name="Jarju S."/>
            <person name="Secka A."/>
            <person name="Antonio M."/>
            <person name="Oren A."/>
            <person name="Chaudhuri R."/>
            <person name="La Ragione R.M."/>
            <person name="Hildebrand F."/>
            <person name="Pallen M.J."/>
        </authorList>
    </citation>
    <scope>NUCLEOTIDE SEQUENCE [LARGE SCALE GENOMIC DNA]</scope>
    <source>
        <strain evidence="7 8">Sa2CUA10</strain>
    </source>
</reference>
<accession>A0ABR8SKY7</accession>
<dbReference type="SUPFAM" id="SSF51735">
    <property type="entry name" value="NAD(P)-binding Rossmann-fold domains"/>
    <property type="match status" value="1"/>
</dbReference>